<evidence type="ECO:0000313" key="2">
    <source>
        <dbReference type="EMBL" id="CQR59725.1"/>
    </source>
</evidence>
<dbReference type="KEGG" id="sle:sle_02630"/>
<proteinExistence type="predicted"/>
<feature type="region of interest" description="Disordered" evidence="1">
    <location>
        <begin position="1"/>
        <end position="82"/>
    </location>
</feature>
<name>A0A0F7VLL6_STRLW</name>
<dbReference type="AlphaFoldDB" id="A0A0F7VLL6"/>
<reference evidence="2 3" key="1">
    <citation type="submission" date="2015-02" db="EMBL/GenBank/DDBJ databases">
        <authorList>
            <person name="Gomez-Escribano P.J."/>
        </authorList>
    </citation>
    <scope>NUCLEOTIDE SEQUENCE [LARGE SCALE GENOMIC DNA]</scope>
    <source>
        <strain evidence="3">C34 (DSM 42122 / NRRL B-24963)</strain>
    </source>
</reference>
<accession>A0A0F7VLL6</accession>
<evidence type="ECO:0000256" key="1">
    <source>
        <dbReference type="SAM" id="MobiDB-lite"/>
    </source>
</evidence>
<feature type="compositionally biased region" description="Low complexity" evidence="1">
    <location>
        <begin position="1"/>
        <end position="18"/>
    </location>
</feature>
<organism evidence="2 3">
    <name type="scientific">Streptomyces leeuwenhoekii</name>
    <dbReference type="NCBI Taxonomy" id="1437453"/>
    <lineage>
        <taxon>Bacteria</taxon>
        <taxon>Bacillati</taxon>
        <taxon>Actinomycetota</taxon>
        <taxon>Actinomycetes</taxon>
        <taxon>Kitasatosporales</taxon>
        <taxon>Streptomycetaceae</taxon>
        <taxon>Streptomyces</taxon>
    </lineage>
</organism>
<gene>
    <name evidence="2" type="primary">sle_02630</name>
</gene>
<evidence type="ECO:0000313" key="3">
    <source>
        <dbReference type="Proteomes" id="UP000035016"/>
    </source>
</evidence>
<protein>
    <submittedName>
        <fullName evidence="2">Uncharacterized protein</fullName>
    </submittedName>
</protein>
<dbReference type="EMBL" id="LN831790">
    <property type="protein sequence ID" value="CQR59725.1"/>
    <property type="molecule type" value="Genomic_DNA"/>
</dbReference>
<feature type="compositionally biased region" description="Pro residues" evidence="1">
    <location>
        <begin position="72"/>
        <end position="82"/>
    </location>
</feature>
<sequence>MATDTSRPAARGGSAPGRARPPETGAKQQRTPERGEGRSTAPRPAGHTHRAPSASGLWRHDPRETWFRPAGPDGPAPTPEGS</sequence>
<dbReference type="Proteomes" id="UP000035016">
    <property type="component" value="Chromosome Chromosome"/>
</dbReference>